<dbReference type="EMBL" id="KI397501">
    <property type="protein sequence ID" value="ERM94839.1"/>
    <property type="molecule type" value="Genomic_DNA"/>
</dbReference>
<reference evidence="2" key="1">
    <citation type="journal article" date="2013" name="Science">
        <title>The Amborella genome and the evolution of flowering plants.</title>
        <authorList>
            <consortium name="Amborella Genome Project"/>
        </authorList>
    </citation>
    <scope>NUCLEOTIDE SEQUENCE [LARGE SCALE GENOMIC DNA]</scope>
</reference>
<gene>
    <name evidence="1" type="ORF">AMTR_s00009p00079670</name>
</gene>
<sequence length="103" mass="12024">MEEAGCREMRRVGKIRMLWEESVKFWAEEEEQEGRGRIKMDLPSPGLNREKILSLPSSSPSCLQISWQYREIARTYDYKKYKRGHISQSSATASSNKAISLFY</sequence>
<dbReference type="AlphaFoldDB" id="W1NI08"/>
<accession>W1NI08</accession>
<dbReference type="Proteomes" id="UP000017836">
    <property type="component" value="Unassembled WGS sequence"/>
</dbReference>
<keyword evidence="2" id="KW-1185">Reference proteome</keyword>
<proteinExistence type="predicted"/>
<dbReference type="Gramene" id="ERM94839">
    <property type="protein sequence ID" value="ERM94839"/>
    <property type="gene ID" value="AMTR_s00009p00079670"/>
</dbReference>
<evidence type="ECO:0000313" key="2">
    <source>
        <dbReference type="Proteomes" id="UP000017836"/>
    </source>
</evidence>
<organism evidence="1 2">
    <name type="scientific">Amborella trichopoda</name>
    <dbReference type="NCBI Taxonomy" id="13333"/>
    <lineage>
        <taxon>Eukaryota</taxon>
        <taxon>Viridiplantae</taxon>
        <taxon>Streptophyta</taxon>
        <taxon>Embryophyta</taxon>
        <taxon>Tracheophyta</taxon>
        <taxon>Spermatophyta</taxon>
        <taxon>Magnoliopsida</taxon>
        <taxon>Amborellales</taxon>
        <taxon>Amborellaceae</taxon>
        <taxon>Amborella</taxon>
    </lineage>
</organism>
<protein>
    <submittedName>
        <fullName evidence="1">Uncharacterized protein</fullName>
    </submittedName>
</protein>
<name>W1NI08_AMBTC</name>
<dbReference type="HOGENOM" id="CLU_2267364_0_0_1"/>
<evidence type="ECO:0000313" key="1">
    <source>
        <dbReference type="EMBL" id="ERM94839.1"/>
    </source>
</evidence>